<sequence length="68" mass="7632">MNLYMVCLKCDPDICVVINAKDEESAKLKGWDIIHSKGFKCDSSSVEVWCLNTSSPDEEEYLVVPFAS</sequence>
<dbReference type="AlphaFoldDB" id="M1E4X2"/>
<dbReference type="RefSeq" id="WP_013756365.1">
    <property type="nucleotide sequence ID" value="NC_015499.1"/>
</dbReference>
<dbReference type="EMBL" id="CP002690">
    <property type="protein sequence ID" value="AEE14642.1"/>
    <property type="molecule type" value="Genomic_DNA"/>
</dbReference>
<dbReference type="OrthoDB" id="9856921at2"/>
<dbReference type="STRING" id="747365.Thena_1013"/>
<evidence type="ECO:0000313" key="2">
    <source>
        <dbReference type="Proteomes" id="UP000011765"/>
    </source>
</evidence>
<reference evidence="1 2" key="1">
    <citation type="submission" date="2011-04" db="EMBL/GenBank/DDBJ databases">
        <title>The complete genome of Thermodesulfobium narugense DSM 14796.</title>
        <authorList>
            <consortium name="US DOE Joint Genome Institute (JGI-PGF)"/>
            <person name="Lucas S."/>
            <person name="Han J."/>
            <person name="Lapidus A."/>
            <person name="Bruce D."/>
            <person name="Goodwin L."/>
            <person name="Pitluck S."/>
            <person name="Peters L."/>
            <person name="Kyrpides N."/>
            <person name="Mavromatis K."/>
            <person name="Pagani I."/>
            <person name="Ivanova N."/>
            <person name="Ovchinnikova G."/>
            <person name="Zhang X."/>
            <person name="Saunders L."/>
            <person name="Detter J.C."/>
            <person name="Tapia R."/>
            <person name="Han C."/>
            <person name="Land M."/>
            <person name="Hauser L."/>
            <person name="Markowitz V."/>
            <person name="Cheng J.-F."/>
            <person name="Hugenholtz P."/>
            <person name="Woyke T."/>
            <person name="Wu D."/>
            <person name="Spring S."/>
            <person name="Schroeder M."/>
            <person name="Brambilla E."/>
            <person name="Klenk H.-P."/>
            <person name="Eisen J.A."/>
        </authorList>
    </citation>
    <scope>NUCLEOTIDE SEQUENCE [LARGE SCALE GENOMIC DNA]</scope>
    <source>
        <strain evidence="1 2">DSM 14796</strain>
    </source>
</reference>
<proteinExistence type="predicted"/>
<name>M1E4X2_9BACT</name>
<accession>M1E4X2</accession>
<dbReference type="KEGG" id="tnr:Thena_1013"/>
<evidence type="ECO:0000313" key="1">
    <source>
        <dbReference type="EMBL" id="AEE14642.1"/>
    </source>
</evidence>
<dbReference type="Proteomes" id="UP000011765">
    <property type="component" value="Chromosome"/>
</dbReference>
<organism evidence="1 2">
    <name type="scientific">Thermodesulfobium narugense DSM 14796</name>
    <dbReference type="NCBI Taxonomy" id="747365"/>
    <lineage>
        <taxon>Bacteria</taxon>
        <taxon>Pseudomonadati</taxon>
        <taxon>Thermodesulfobiota</taxon>
        <taxon>Thermodesulfobiia</taxon>
        <taxon>Thermodesulfobiales</taxon>
        <taxon>Thermodesulfobiaceae</taxon>
        <taxon>Thermodesulfobium</taxon>
    </lineage>
</organism>
<protein>
    <submittedName>
        <fullName evidence="1">Uncharacterized protein</fullName>
    </submittedName>
</protein>
<gene>
    <name evidence="1" type="ORF">Thena_1013</name>
</gene>
<dbReference type="HOGENOM" id="CLU_2792661_0_0_9"/>
<keyword evidence="2" id="KW-1185">Reference proteome</keyword>